<dbReference type="GO" id="GO:0019905">
    <property type="term" value="F:syntaxin binding"/>
    <property type="evidence" value="ECO:0007669"/>
    <property type="project" value="InterPro"/>
</dbReference>
<sequence>SIQQTNHEMMQMIRAQGDQSEKLVTLHQRYMRLFLDMKRLEYECTQSRMRETILACEKDTAFSRLDRELSVKHRLERLCRELQRENKRIKDEGNLLAVKEQRKREELTLQFENALRTVRSTSGDTDEDQQQRQRADGIVMREKLRGFLEQYELREKHFNCVMRSKDLELQLFEARLAQQRQLAEQEGSKNTSLRNQVATFVRTEGELRKQLSVYVEKFRQVEETLNKSNELFTTFRSEMEQMTKKTKRLEKENATLRVKTDTMNRNILEMAEECKRAQKMLSTSEKKRQKLEDLCRALQ</sequence>
<gene>
    <name evidence="3" type="ORF">THASP1DRAFT_8998</name>
</gene>
<feature type="coiled-coil region" evidence="2">
    <location>
        <begin position="232"/>
        <end position="294"/>
    </location>
</feature>
<dbReference type="PANTHER" id="PTHR16127:SF13">
    <property type="entry name" value="GH01188P"/>
    <property type="match status" value="1"/>
</dbReference>
<keyword evidence="2" id="KW-0175">Coiled coil</keyword>
<dbReference type="STRING" id="78915.A0A4P9XX97"/>
<feature type="non-terminal residue" evidence="3">
    <location>
        <position position="299"/>
    </location>
</feature>
<proteinExistence type="inferred from homology"/>
<dbReference type="Proteomes" id="UP000271241">
    <property type="component" value="Unassembled WGS sequence"/>
</dbReference>
<dbReference type="OrthoDB" id="425555at2759"/>
<protein>
    <submittedName>
        <fullName evidence="3">Taxilin family</fullName>
    </submittedName>
</protein>
<evidence type="ECO:0000313" key="3">
    <source>
        <dbReference type="EMBL" id="RKP10934.1"/>
    </source>
</evidence>
<reference evidence="4" key="1">
    <citation type="journal article" date="2018" name="Nat. Microbiol.">
        <title>Leveraging single-cell genomics to expand the fungal tree of life.</title>
        <authorList>
            <person name="Ahrendt S.R."/>
            <person name="Quandt C.A."/>
            <person name="Ciobanu D."/>
            <person name="Clum A."/>
            <person name="Salamov A."/>
            <person name="Andreopoulos B."/>
            <person name="Cheng J.F."/>
            <person name="Woyke T."/>
            <person name="Pelin A."/>
            <person name="Henrissat B."/>
            <person name="Reynolds N.K."/>
            <person name="Benny G.L."/>
            <person name="Smith M.E."/>
            <person name="James T.Y."/>
            <person name="Grigoriev I.V."/>
        </authorList>
    </citation>
    <scope>NUCLEOTIDE SEQUENCE [LARGE SCALE GENOMIC DNA]</scope>
    <source>
        <strain evidence="4">RSA 1356</strain>
    </source>
</reference>
<keyword evidence="4" id="KW-1185">Reference proteome</keyword>
<evidence type="ECO:0000256" key="2">
    <source>
        <dbReference type="SAM" id="Coils"/>
    </source>
</evidence>
<dbReference type="InterPro" id="IPR026183">
    <property type="entry name" value="Taxilin_fam"/>
</dbReference>
<accession>A0A4P9XX97</accession>
<evidence type="ECO:0000313" key="4">
    <source>
        <dbReference type="Proteomes" id="UP000271241"/>
    </source>
</evidence>
<dbReference type="Pfam" id="PF09728">
    <property type="entry name" value="Taxilin"/>
    <property type="match status" value="1"/>
</dbReference>
<name>A0A4P9XX97_9FUNG</name>
<organism evidence="3 4">
    <name type="scientific">Thamnocephalis sphaerospora</name>
    <dbReference type="NCBI Taxonomy" id="78915"/>
    <lineage>
        <taxon>Eukaryota</taxon>
        <taxon>Fungi</taxon>
        <taxon>Fungi incertae sedis</taxon>
        <taxon>Zoopagomycota</taxon>
        <taxon>Zoopagomycotina</taxon>
        <taxon>Zoopagomycetes</taxon>
        <taxon>Zoopagales</taxon>
        <taxon>Sigmoideomycetaceae</taxon>
        <taxon>Thamnocephalis</taxon>
    </lineage>
</organism>
<dbReference type="PANTHER" id="PTHR16127">
    <property type="entry name" value="TAXILIN"/>
    <property type="match status" value="1"/>
</dbReference>
<feature type="coiled-coil region" evidence="2">
    <location>
        <begin position="65"/>
        <end position="117"/>
    </location>
</feature>
<dbReference type="EMBL" id="KZ992432">
    <property type="protein sequence ID" value="RKP10934.1"/>
    <property type="molecule type" value="Genomic_DNA"/>
</dbReference>
<evidence type="ECO:0000256" key="1">
    <source>
        <dbReference type="ARBA" id="ARBA00009550"/>
    </source>
</evidence>
<dbReference type="AlphaFoldDB" id="A0A4P9XX97"/>
<feature type="non-terminal residue" evidence="3">
    <location>
        <position position="1"/>
    </location>
</feature>
<comment type="similarity">
    <text evidence="1">Belongs to the taxilin family.</text>
</comment>